<protein>
    <submittedName>
        <fullName evidence="1">Predicted protein</fullName>
    </submittedName>
</protein>
<sequence length="120" mass="13005">MILIHSNLTTQAARPVLSLICNSLLVDVNTCCAVNGQLVITRPVVGLHNRVPSIYLPCGRLFESLHLLYPSIGWPSSTKKHGYGDGGMGIHIWGVPVGDTGYGIFQKQPFGDTASIYKIK</sequence>
<dbReference type="ExpressionAtlas" id="F2DEA2">
    <property type="expression patterns" value="baseline and differential"/>
</dbReference>
<accession>F2DEA2</accession>
<name>F2DEA2_HORVV</name>
<organism evidence="1">
    <name type="scientific">Hordeum vulgare subsp. vulgare</name>
    <name type="common">Domesticated barley</name>
    <dbReference type="NCBI Taxonomy" id="112509"/>
    <lineage>
        <taxon>Eukaryota</taxon>
        <taxon>Viridiplantae</taxon>
        <taxon>Streptophyta</taxon>
        <taxon>Embryophyta</taxon>
        <taxon>Tracheophyta</taxon>
        <taxon>Spermatophyta</taxon>
        <taxon>Magnoliopsida</taxon>
        <taxon>Liliopsida</taxon>
        <taxon>Poales</taxon>
        <taxon>Poaceae</taxon>
        <taxon>BOP clade</taxon>
        <taxon>Pooideae</taxon>
        <taxon>Triticodae</taxon>
        <taxon>Triticeae</taxon>
        <taxon>Hordeinae</taxon>
        <taxon>Hordeum</taxon>
    </lineage>
</organism>
<dbReference type="AlphaFoldDB" id="F2DEA2"/>
<dbReference type="EMBL" id="AK362219">
    <property type="protein sequence ID" value="BAJ93423.1"/>
    <property type="molecule type" value="mRNA"/>
</dbReference>
<evidence type="ECO:0000313" key="1">
    <source>
        <dbReference type="EMBL" id="BAJ93423.1"/>
    </source>
</evidence>
<proteinExistence type="evidence at transcript level"/>
<reference evidence="1" key="1">
    <citation type="journal article" date="2011" name="Plant Physiol.">
        <title>Comprehensive sequence analysis of 24,783 barley full-length cDNAs derived from 12 clone libraries.</title>
        <authorList>
            <person name="Matsumoto T."/>
            <person name="Tanaka T."/>
            <person name="Sakai H."/>
            <person name="Amano N."/>
            <person name="Kanamori H."/>
            <person name="Kurita K."/>
            <person name="Kikuta A."/>
            <person name="Kamiya K."/>
            <person name="Yamamoto M."/>
            <person name="Ikawa H."/>
            <person name="Fujii N."/>
            <person name="Hori K."/>
            <person name="Itoh T."/>
            <person name="Sato K."/>
        </authorList>
    </citation>
    <scope>NUCLEOTIDE SEQUENCE</scope>
</reference>